<dbReference type="KEGG" id="snk:CP967_25080"/>
<keyword evidence="2 4" id="KW-0238">DNA-binding</keyword>
<organism evidence="6 7">
    <name type="scientific">Streptomyces nitrosporeus</name>
    <dbReference type="NCBI Taxonomy" id="28894"/>
    <lineage>
        <taxon>Bacteria</taxon>
        <taxon>Bacillati</taxon>
        <taxon>Actinomycetota</taxon>
        <taxon>Actinomycetes</taxon>
        <taxon>Kitasatosporales</taxon>
        <taxon>Streptomycetaceae</taxon>
        <taxon>Streptomyces</taxon>
    </lineage>
</organism>
<dbReference type="InterPro" id="IPR001647">
    <property type="entry name" value="HTH_TetR"/>
</dbReference>
<proteinExistence type="predicted"/>
<dbReference type="EMBL" id="CP023702">
    <property type="protein sequence ID" value="QEU74824.1"/>
    <property type="molecule type" value="Genomic_DNA"/>
</dbReference>
<evidence type="ECO:0000256" key="2">
    <source>
        <dbReference type="ARBA" id="ARBA00023125"/>
    </source>
</evidence>
<sequence length="212" mass="21696">MSETTRRGRPRSAAADQAILEATRSLLGSGGYAGVSMEAVAAEAGVGKPTVYRRWASKAALVADAVLTSEAFGAWEQPEEPAGSGDVGHDVKAWLRAHAERMTAPGQIPLVLALAAAAAESPGGAGEPLYRRLTGPRHRALVARLEAGVAAGQLRAGRDLDAVADALIGALLYQLLTGNAAASAARAEDLVETVLEGFRPAPLAETAGRGRG</sequence>
<dbReference type="RefSeq" id="WP_150490126.1">
    <property type="nucleotide sequence ID" value="NZ_CP023702.1"/>
</dbReference>
<gene>
    <name evidence="6" type="ORF">CP967_25080</name>
</gene>
<dbReference type="SUPFAM" id="SSF48498">
    <property type="entry name" value="Tetracyclin repressor-like, C-terminal domain"/>
    <property type="match status" value="1"/>
</dbReference>
<evidence type="ECO:0000256" key="1">
    <source>
        <dbReference type="ARBA" id="ARBA00023015"/>
    </source>
</evidence>
<feature type="DNA-binding region" description="H-T-H motif" evidence="4">
    <location>
        <begin position="36"/>
        <end position="55"/>
    </location>
</feature>
<dbReference type="SUPFAM" id="SSF46689">
    <property type="entry name" value="Homeodomain-like"/>
    <property type="match status" value="1"/>
</dbReference>
<dbReference type="InterPro" id="IPR011075">
    <property type="entry name" value="TetR_C"/>
</dbReference>
<evidence type="ECO:0000313" key="7">
    <source>
        <dbReference type="Proteomes" id="UP000326178"/>
    </source>
</evidence>
<dbReference type="PANTHER" id="PTHR30055">
    <property type="entry name" value="HTH-TYPE TRANSCRIPTIONAL REGULATOR RUTR"/>
    <property type="match status" value="1"/>
</dbReference>
<dbReference type="PRINTS" id="PR00455">
    <property type="entry name" value="HTHTETR"/>
</dbReference>
<keyword evidence="1" id="KW-0805">Transcription regulation</keyword>
<dbReference type="Proteomes" id="UP000326178">
    <property type="component" value="Chromosome"/>
</dbReference>
<evidence type="ECO:0000259" key="5">
    <source>
        <dbReference type="PROSITE" id="PS50977"/>
    </source>
</evidence>
<evidence type="ECO:0000256" key="3">
    <source>
        <dbReference type="ARBA" id="ARBA00023163"/>
    </source>
</evidence>
<dbReference type="GO" id="GO:0000976">
    <property type="term" value="F:transcription cis-regulatory region binding"/>
    <property type="evidence" value="ECO:0007669"/>
    <property type="project" value="TreeGrafter"/>
</dbReference>
<dbReference type="Gene3D" id="1.10.10.60">
    <property type="entry name" value="Homeodomain-like"/>
    <property type="match status" value="1"/>
</dbReference>
<keyword evidence="3" id="KW-0804">Transcription</keyword>
<protein>
    <submittedName>
        <fullName evidence="6">TetR/AcrR family transcriptional regulator</fullName>
    </submittedName>
</protein>
<accession>A0A5J6FH33</accession>
<dbReference type="OrthoDB" id="9796019at2"/>
<dbReference type="GO" id="GO:0003700">
    <property type="term" value="F:DNA-binding transcription factor activity"/>
    <property type="evidence" value="ECO:0007669"/>
    <property type="project" value="TreeGrafter"/>
</dbReference>
<reference evidence="6 7" key="1">
    <citation type="submission" date="2017-09" db="EMBL/GenBank/DDBJ databases">
        <authorList>
            <person name="Lee N."/>
            <person name="Cho B.-K."/>
        </authorList>
    </citation>
    <scope>NUCLEOTIDE SEQUENCE [LARGE SCALE GENOMIC DNA]</scope>
    <source>
        <strain evidence="6 7">ATCC 12769</strain>
    </source>
</reference>
<feature type="domain" description="HTH tetR-type" evidence="5">
    <location>
        <begin position="13"/>
        <end position="73"/>
    </location>
</feature>
<dbReference type="Pfam" id="PF16859">
    <property type="entry name" value="TetR_C_11"/>
    <property type="match status" value="1"/>
</dbReference>
<dbReference type="Gene3D" id="1.10.357.10">
    <property type="entry name" value="Tetracycline Repressor, domain 2"/>
    <property type="match status" value="1"/>
</dbReference>
<dbReference type="Pfam" id="PF00440">
    <property type="entry name" value="TetR_N"/>
    <property type="match status" value="1"/>
</dbReference>
<dbReference type="AlphaFoldDB" id="A0A5J6FH33"/>
<keyword evidence="7" id="KW-1185">Reference proteome</keyword>
<dbReference type="InterPro" id="IPR036271">
    <property type="entry name" value="Tet_transcr_reg_TetR-rel_C_sf"/>
</dbReference>
<evidence type="ECO:0000313" key="6">
    <source>
        <dbReference type="EMBL" id="QEU74824.1"/>
    </source>
</evidence>
<dbReference type="PANTHER" id="PTHR30055:SF148">
    <property type="entry name" value="TETR-FAMILY TRANSCRIPTIONAL REGULATOR"/>
    <property type="match status" value="1"/>
</dbReference>
<dbReference type="InterPro" id="IPR023772">
    <property type="entry name" value="DNA-bd_HTH_TetR-type_CS"/>
</dbReference>
<dbReference type="PROSITE" id="PS01081">
    <property type="entry name" value="HTH_TETR_1"/>
    <property type="match status" value="1"/>
</dbReference>
<dbReference type="InterPro" id="IPR009057">
    <property type="entry name" value="Homeodomain-like_sf"/>
</dbReference>
<dbReference type="InterPro" id="IPR050109">
    <property type="entry name" value="HTH-type_TetR-like_transc_reg"/>
</dbReference>
<dbReference type="PROSITE" id="PS50977">
    <property type="entry name" value="HTH_TETR_2"/>
    <property type="match status" value="1"/>
</dbReference>
<name>A0A5J6FH33_9ACTN</name>
<evidence type="ECO:0000256" key="4">
    <source>
        <dbReference type="PROSITE-ProRule" id="PRU00335"/>
    </source>
</evidence>